<sequence>MNLLVEGKSKRTKYFGYGWEPARSQKIQKLTLGAHIHPYAVDPRIQPLSLGRSTGKLLRFLRSHFAKVVRIVEFCARHFAS</sequence>
<organism evidence="1 2">
    <name type="scientific">Sclerotinia nivalis</name>
    <dbReference type="NCBI Taxonomy" id="352851"/>
    <lineage>
        <taxon>Eukaryota</taxon>
        <taxon>Fungi</taxon>
        <taxon>Dikarya</taxon>
        <taxon>Ascomycota</taxon>
        <taxon>Pezizomycotina</taxon>
        <taxon>Leotiomycetes</taxon>
        <taxon>Helotiales</taxon>
        <taxon>Sclerotiniaceae</taxon>
        <taxon>Sclerotinia</taxon>
    </lineage>
</organism>
<proteinExistence type="predicted"/>
<evidence type="ECO:0000313" key="1">
    <source>
        <dbReference type="EMBL" id="KAJ8065267.1"/>
    </source>
</evidence>
<dbReference type="Proteomes" id="UP001152300">
    <property type="component" value="Unassembled WGS sequence"/>
</dbReference>
<comment type="caution">
    <text evidence="1">The sequence shown here is derived from an EMBL/GenBank/DDBJ whole genome shotgun (WGS) entry which is preliminary data.</text>
</comment>
<reference evidence="1" key="1">
    <citation type="submission" date="2022-11" db="EMBL/GenBank/DDBJ databases">
        <title>Genome Resource of Sclerotinia nivalis Strain SnTB1, a Plant Pathogen Isolated from American Ginseng.</title>
        <authorList>
            <person name="Fan S."/>
        </authorList>
    </citation>
    <scope>NUCLEOTIDE SEQUENCE</scope>
    <source>
        <strain evidence="1">SnTB1</strain>
    </source>
</reference>
<dbReference type="EMBL" id="JAPEIS010000006">
    <property type="protein sequence ID" value="KAJ8065267.1"/>
    <property type="molecule type" value="Genomic_DNA"/>
</dbReference>
<dbReference type="AlphaFoldDB" id="A0A9X0DKS7"/>
<gene>
    <name evidence="1" type="ORF">OCU04_005966</name>
</gene>
<keyword evidence="2" id="KW-1185">Reference proteome</keyword>
<name>A0A9X0DKS7_9HELO</name>
<accession>A0A9X0DKS7</accession>
<protein>
    <submittedName>
        <fullName evidence="1">Uncharacterized protein</fullName>
    </submittedName>
</protein>
<evidence type="ECO:0000313" key="2">
    <source>
        <dbReference type="Proteomes" id="UP001152300"/>
    </source>
</evidence>